<evidence type="ECO:0000313" key="1">
    <source>
        <dbReference type="EMBL" id="QEE19476.1"/>
    </source>
</evidence>
<gene>
    <name evidence="1" type="ORF">FNA67_04495</name>
</gene>
<dbReference type="EMBL" id="CP041690">
    <property type="protein sequence ID" value="QEE19476.1"/>
    <property type="molecule type" value="Genomic_DNA"/>
</dbReference>
<accession>A0A5B9DK89</accession>
<dbReference type="RefSeq" id="WP_049704048.1">
    <property type="nucleotide sequence ID" value="NZ_BMFM01000001.1"/>
</dbReference>
<sequence>MQKLLLPVLLAVSSVGAMALPAQAASVPRCEIGSSTDHFDADENELRVRGLGLNVQRVEEWNNCIRAYVRNADGSESVMYFDPVSLRQVGGDYQGF</sequence>
<name>A0A5B9DK89_9HYPH</name>
<proteinExistence type="predicted"/>
<dbReference type="KEGG" id="yti:FNA67_04495"/>
<dbReference type="OrthoDB" id="7951125at2"/>
<dbReference type="AlphaFoldDB" id="A0A5B9DK89"/>
<protein>
    <submittedName>
        <fullName evidence="1">PepSY domain-containing protein</fullName>
    </submittedName>
</protein>
<reference evidence="1 2" key="1">
    <citation type="journal article" date="2015" name="Int. J. Syst. Evol. Microbiol.">
        <title>Youhaiella tibetensis gen. nov., sp. nov., isolated from subsurface sediment.</title>
        <authorList>
            <person name="Wang Y.X."/>
            <person name="Huang F.Q."/>
            <person name="Nogi Y."/>
            <person name="Pang S.J."/>
            <person name="Wang P.K."/>
            <person name="Lv J."/>
        </authorList>
    </citation>
    <scope>NUCLEOTIDE SEQUENCE [LARGE SCALE GENOMIC DNA]</scope>
    <source>
        <strain evidence="2">fig4</strain>
    </source>
</reference>
<dbReference type="Proteomes" id="UP000321062">
    <property type="component" value="Chromosome"/>
</dbReference>
<organism evidence="1 2">
    <name type="scientific">Paradevosia tibetensis</name>
    <dbReference type="NCBI Taxonomy" id="1447062"/>
    <lineage>
        <taxon>Bacteria</taxon>
        <taxon>Pseudomonadati</taxon>
        <taxon>Pseudomonadota</taxon>
        <taxon>Alphaproteobacteria</taxon>
        <taxon>Hyphomicrobiales</taxon>
        <taxon>Devosiaceae</taxon>
        <taxon>Paradevosia</taxon>
    </lineage>
</organism>
<evidence type="ECO:0000313" key="2">
    <source>
        <dbReference type="Proteomes" id="UP000321062"/>
    </source>
</evidence>
<keyword evidence="2" id="KW-1185">Reference proteome</keyword>